<keyword evidence="1" id="KW-0812">Transmembrane</keyword>
<dbReference type="Proteomes" id="UP000199459">
    <property type="component" value="Unassembled WGS sequence"/>
</dbReference>
<dbReference type="AlphaFoldDB" id="A0A1H8EMJ1"/>
<keyword evidence="1" id="KW-0472">Membrane</keyword>
<proteinExistence type="predicted"/>
<name>A0A1H8EMJ1_9PROT</name>
<evidence type="ECO:0000313" key="3">
    <source>
        <dbReference type="Proteomes" id="UP000199459"/>
    </source>
</evidence>
<reference evidence="2 3" key="1">
    <citation type="submission" date="2016-10" db="EMBL/GenBank/DDBJ databases">
        <authorList>
            <person name="de Groot N.N."/>
        </authorList>
    </citation>
    <scope>NUCLEOTIDE SEQUENCE [LARGE SCALE GENOMIC DNA]</scope>
    <source>
        <strain evidence="2 3">Nm22</strain>
    </source>
</reference>
<evidence type="ECO:0000313" key="2">
    <source>
        <dbReference type="EMBL" id="SEN20703.1"/>
    </source>
</evidence>
<dbReference type="EMBL" id="FOCP01000010">
    <property type="protein sequence ID" value="SEN20703.1"/>
    <property type="molecule type" value="Genomic_DNA"/>
</dbReference>
<gene>
    <name evidence="2" type="ORF">SAMN05216325_11038</name>
</gene>
<organism evidence="2 3">
    <name type="scientific">Nitrosomonas marina</name>
    <dbReference type="NCBI Taxonomy" id="917"/>
    <lineage>
        <taxon>Bacteria</taxon>
        <taxon>Pseudomonadati</taxon>
        <taxon>Pseudomonadota</taxon>
        <taxon>Betaproteobacteria</taxon>
        <taxon>Nitrosomonadales</taxon>
        <taxon>Nitrosomonadaceae</taxon>
        <taxon>Nitrosomonas</taxon>
    </lineage>
</organism>
<sequence length="69" mass="7858">MKTKALQPFHLWNITCRFFQGFMAKAWMPGAESSTDTGLKKTVVFLSLAFFAIEILAYGLRSKKMPQAR</sequence>
<evidence type="ECO:0000256" key="1">
    <source>
        <dbReference type="SAM" id="Phobius"/>
    </source>
</evidence>
<keyword evidence="1" id="KW-1133">Transmembrane helix</keyword>
<feature type="transmembrane region" description="Helical" evidence="1">
    <location>
        <begin position="42"/>
        <end position="60"/>
    </location>
</feature>
<protein>
    <submittedName>
        <fullName evidence="2">Uncharacterized protein</fullName>
    </submittedName>
</protein>
<accession>A0A1H8EMJ1</accession>